<dbReference type="PROSITE" id="PS51186">
    <property type="entry name" value="GNAT"/>
    <property type="match status" value="1"/>
</dbReference>
<dbReference type="OMA" id="KYDRNGX"/>
<gene>
    <name evidence="13" type="primary">106670944</name>
</gene>
<evidence type="ECO:0000256" key="3">
    <source>
        <dbReference type="ARBA" id="ARBA00008870"/>
    </source>
</evidence>
<comment type="subcellular location">
    <subcellularLocation>
        <location evidence="2">Cytoplasm</location>
    </subcellularLocation>
    <subcellularLocation>
        <location evidence="1">Nucleus</location>
    </subcellularLocation>
</comment>
<dbReference type="EC" id="2.3.1.257" evidence="4"/>
<proteinExistence type="inferred from homology"/>
<organism evidence="13 14">
    <name type="scientific">Cimex lectularius</name>
    <name type="common">Bed bug</name>
    <name type="synonym">Acanthia lectularia</name>
    <dbReference type="NCBI Taxonomy" id="79782"/>
    <lineage>
        <taxon>Eukaryota</taxon>
        <taxon>Metazoa</taxon>
        <taxon>Ecdysozoa</taxon>
        <taxon>Arthropoda</taxon>
        <taxon>Hexapoda</taxon>
        <taxon>Insecta</taxon>
        <taxon>Pterygota</taxon>
        <taxon>Neoptera</taxon>
        <taxon>Paraneoptera</taxon>
        <taxon>Hemiptera</taxon>
        <taxon>Heteroptera</taxon>
        <taxon>Panheteroptera</taxon>
        <taxon>Cimicomorpha</taxon>
        <taxon>Cimicidae</taxon>
        <taxon>Cimex</taxon>
    </lineage>
</organism>
<evidence type="ECO:0000313" key="13">
    <source>
        <dbReference type="EnsemblMetazoa" id="XP_014257117.1"/>
    </source>
</evidence>
<dbReference type="GO" id="GO:0043998">
    <property type="term" value="F:histone H2A acetyltransferase activity"/>
    <property type="evidence" value="ECO:0007669"/>
    <property type="project" value="InterPro"/>
</dbReference>
<dbReference type="Pfam" id="PF00583">
    <property type="entry name" value="Acetyltransf_1"/>
    <property type="match status" value="1"/>
</dbReference>
<evidence type="ECO:0000256" key="5">
    <source>
        <dbReference type="ARBA" id="ARBA00015043"/>
    </source>
</evidence>
<evidence type="ECO:0000256" key="9">
    <source>
        <dbReference type="ARBA" id="ARBA00023315"/>
    </source>
</evidence>
<keyword evidence="8" id="KW-0539">Nucleus</keyword>
<dbReference type="GO" id="GO:0005634">
    <property type="term" value="C:nucleus"/>
    <property type="evidence" value="ECO:0007669"/>
    <property type="project" value="UniProtKB-SubCell"/>
</dbReference>
<dbReference type="GO" id="GO:0005737">
    <property type="term" value="C:cytoplasm"/>
    <property type="evidence" value="ECO:0007669"/>
    <property type="project" value="UniProtKB-SubCell"/>
</dbReference>
<evidence type="ECO:0000313" key="14">
    <source>
        <dbReference type="Proteomes" id="UP000494040"/>
    </source>
</evidence>
<dbReference type="SUPFAM" id="SSF55729">
    <property type="entry name" value="Acyl-CoA N-acyltransferases (Nat)"/>
    <property type="match status" value="1"/>
</dbReference>
<dbReference type="InterPro" id="IPR039949">
    <property type="entry name" value="NAA40"/>
</dbReference>
<evidence type="ECO:0000256" key="2">
    <source>
        <dbReference type="ARBA" id="ARBA00004496"/>
    </source>
</evidence>
<dbReference type="Gene3D" id="3.40.630.30">
    <property type="match status" value="1"/>
</dbReference>
<dbReference type="Proteomes" id="UP000494040">
    <property type="component" value="Unassembled WGS sequence"/>
</dbReference>
<evidence type="ECO:0000256" key="1">
    <source>
        <dbReference type="ARBA" id="ARBA00004123"/>
    </source>
</evidence>
<reference evidence="13" key="1">
    <citation type="submission" date="2022-01" db="UniProtKB">
        <authorList>
            <consortium name="EnsemblMetazoa"/>
        </authorList>
    </citation>
    <scope>IDENTIFICATION</scope>
</reference>
<evidence type="ECO:0000256" key="8">
    <source>
        <dbReference type="ARBA" id="ARBA00023242"/>
    </source>
</evidence>
<evidence type="ECO:0000256" key="11">
    <source>
        <dbReference type="ARBA" id="ARBA00049524"/>
    </source>
</evidence>
<dbReference type="GO" id="GO:1990189">
    <property type="term" value="F:protein N-terminal-serine acetyltransferase activity"/>
    <property type="evidence" value="ECO:0007669"/>
    <property type="project" value="UniProtKB-EC"/>
</dbReference>
<evidence type="ECO:0000256" key="6">
    <source>
        <dbReference type="ARBA" id="ARBA00022490"/>
    </source>
</evidence>
<dbReference type="PANTHER" id="PTHR20531:SF1">
    <property type="entry name" value="N-ALPHA-ACETYLTRANSFERASE 40"/>
    <property type="match status" value="1"/>
</dbReference>
<comment type="similarity">
    <text evidence="3">Belongs to the acetyltransferase family. NAA40 subfamily.</text>
</comment>
<protein>
    <recommendedName>
        <fullName evidence="5">N-alpha-acetyltransferase 40</fullName>
        <ecNumber evidence="4">2.3.1.257</ecNumber>
    </recommendedName>
</protein>
<evidence type="ECO:0000256" key="7">
    <source>
        <dbReference type="ARBA" id="ARBA00022679"/>
    </source>
</evidence>
<dbReference type="KEGG" id="clec:106670944"/>
<dbReference type="InterPro" id="IPR000182">
    <property type="entry name" value="GNAT_dom"/>
</dbReference>
<feature type="domain" description="N-acetyltransferase" evidence="12">
    <location>
        <begin position="60"/>
        <end position="216"/>
    </location>
</feature>
<sequence length="226" mass="26997">MGRQTEKSKLKQAKIKEERKKLNLASALVRKANEIIDPLEDFPSFISFKNEDVDVVLDCRRVKDLTEDEFEKVVDLMRLNMKDYYEKCDWGWDEEKKREEMLESPARYLLARDRFDTTRILAFSHFRFDLDYKQSVLYLYELQLDPAVHRKKLGQFMLKALELMAFKNSMQKVILTVLKHNHTALAFFSKHGYTLDETNPVDNYEEQFCYYIFSKSKSFKENVVLQ</sequence>
<name>A0A8I6TJU8_CIMLE</name>
<keyword evidence="14" id="KW-1185">Reference proteome</keyword>
<comment type="catalytic activity">
    <reaction evidence="11">
        <text>N-terminal L-seryl-[histone H4] + acetyl-CoA = N-terminal N(alpha)-acetyl-L-seryl-[histone H4] + CoA + H(+)</text>
        <dbReference type="Rhea" id="RHEA:50596"/>
        <dbReference type="Rhea" id="RHEA-COMP:12740"/>
        <dbReference type="Rhea" id="RHEA-COMP:12743"/>
        <dbReference type="ChEBI" id="CHEBI:15378"/>
        <dbReference type="ChEBI" id="CHEBI:57287"/>
        <dbReference type="ChEBI" id="CHEBI:57288"/>
        <dbReference type="ChEBI" id="CHEBI:64738"/>
        <dbReference type="ChEBI" id="CHEBI:83690"/>
        <dbReference type="EC" id="2.3.1.257"/>
    </reaction>
</comment>
<evidence type="ECO:0000259" key="12">
    <source>
        <dbReference type="PROSITE" id="PS51186"/>
    </source>
</evidence>
<keyword evidence="7" id="KW-0808">Transferase</keyword>
<dbReference type="InterPro" id="IPR016181">
    <property type="entry name" value="Acyl_CoA_acyltransferase"/>
</dbReference>
<comment type="catalytic activity">
    <reaction evidence="10">
        <text>N-terminal L-seryl-[histone H2A] + acetyl-CoA = N-terminal N(alpha)-acetyl-L-seryl-[histone H2A] + CoA + H(+)</text>
        <dbReference type="Rhea" id="RHEA:50600"/>
        <dbReference type="Rhea" id="RHEA-COMP:12742"/>
        <dbReference type="Rhea" id="RHEA-COMP:12744"/>
        <dbReference type="ChEBI" id="CHEBI:15378"/>
        <dbReference type="ChEBI" id="CHEBI:57287"/>
        <dbReference type="ChEBI" id="CHEBI:57288"/>
        <dbReference type="ChEBI" id="CHEBI:64738"/>
        <dbReference type="ChEBI" id="CHEBI:83690"/>
        <dbReference type="EC" id="2.3.1.257"/>
    </reaction>
</comment>
<evidence type="ECO:0000256" key="10">
    <source>
        <dbReference type="ARBA" id="ARBA00047821"/>
    </source>
</evidence>
<dbReference type="EnsemblMetazoa" id="XM_014401631.2">
    <property type="protein sequence ID" value="XP_014257117.1"/>
    <property type="gene ID" value="LOC106670944"/>
</dbReference>
<dbReference type="PANTHER" id="PTHR20531">
    <property type="entry name" value="N-ALPHA-ACETYLTRANSFERASE 40"/>
    <property type="match status" value="1"/>
</dbReference>
<dbReference type="OrthoDB" id="424551at2759"/>
<dbReference type="AlphaFoldDB" id="A0A8I6TJU8"/>
<keyword evidence="6" id="KW-0963">Cytoplasm</keyword>
<evidence type="ECO:0000256" key="4">
    <source>
        <dbReference type="ARBA" id="ARBA00012950"/>
    </source>
</evidence>
<accession>A0A8I6TJU8</accession>
<keyword evidence="9" id="KW-0012">Acyltransferase</keyword>
<dbReference type="GO" id="GO:0010485">
    <property type="term" value="F:histone H4 acetyltransferase activity"/>
    <property type="evidence" value="ECO:0007669"/>
    <property type="project" value="InterPro"/>
</dbReference>